<sequence>MSERDAFRSVRNQIHYSLMSQREFVSGRANSGMLTEEEVVADVFRAFNGMESKFFRTDARKIDPRSRPRTRYVLDVGLVSSDMEDFSKTDSQVESVPENNKTSEVTSSSHDEGEQIDTSLKSSDMEEVSKTDSQVEEEGRRASENDGVTGPSLGPLIGPSLVRGLMDIATSLQRTTILHRVSIVELKTLLFISCKFRISGAPRIHPFQPVERNVLLRVDVSMSSNIASASTSIQFSVFDK</sequence>
<name>A0A7R8ZTM8_9CRUS</name>
<feature type="compositionally biased region" description="Polar residues" evidence="1">
    <location>
        <begin position="89"/>
        <end position="108"/>
    </location>
</feature>
<organism evidence="2">
    <name type="scientific">Cyprideis torosa</name>
    <dbReference type="NCBI Taxonomy" id="163714"/>
    <lineage>
        <taxon>Eukaryota</taxon>
        <taxon>Metazoa</taxon>
        <taxon>Ecdysozoa</taxon>
        <taxon>Arthropoda</taxon>
        <taxon>Crustacea</taxon>
        <taxon>Oligostraca</taxon>
        <taxon>Ostracoda</taxon>
        <taxon>Podocopa</taxon>
        <taxon>Podocopida</taxon>
        <taxon>Cytherocopina</taxon>
        <taxon>Cytheroidea</taxon>
        <taxon>Cytherideidae</taxon>
        <taxon>Cyprideis</taxon>
    </lineage>
</organism>
<dbReference type="AlphaFoldDB" id="A0A7R8ZTM8"/>
<protein>
    <submittedName>
        <fullName evidence="2">Uncharacterized protein</fullName>
    </submittedName>
</protein>
<proteinExistence type="predicted"/>
<evidence type="ECO:0000256" key="1">
    <source>
        <dbReference type="SAM" id="MobiDB-lite"/>
    </source>
</evidence>
<accession>A0A7R8ZTM8</accession>
<dbReference type="EMBL" id="OB667555">
    <property type="protein sequence ID" value="CAD7234029.1"/>
    <property type="molecule type" value="Genomic_DNA"/>
</dbReference>
<gene>
    <name evidence="2" type="ORF">CTOB1V02_LOCUS11847</name>
</gene>
<evidence type="ECO:0000313" key="2">
    <source>
        <dbReference type="EMBL" id="CAD7234029.1"/>
    </source>
</evidence>
<reference evidence="2" key="1">
    <citation type="submission" date="2020-11" db="EMBL/GenBank/DDBJ databases">
        <authorList>
            <person name="Tran Van P."/>
        </authorList>
    </citation>
    <scope>NUCLEOTIDE SEQUENCE</scope>
</reference>
<feature type="region of interest" description="Disordered" evidence="1">
    <location>
        <begin position="85"/>
        <end position="154"/>
    </location>
</feature>